<evidence type="ECO:0000313" key="2">
    <source>
        <dbReference type="Proteomes" id="UP000187735"/>
    </source>
</evidence>
<protein>
    <submittedName>
        <fullName evidence="1">Uncharacterized protein</fullName>
    </submittedName>
</protein>
<dbReference type="AlphaFoldDB" id="A0A1P8WQ44"/>
<dbReference type="EMBL" id="CP017641">
    <property type="protein sequence ID" value="APZ96182.1"/>
    <property type="molecule type" value="Genomic_DNA"/>
</dbReference>
<keyword evidence="2" id="KW-1185">Reference proteome</keyword>
<name>A0A1P8WQ44_9PLAN</name>
<reference evidence="1 2" key="1">
    <citation type="journal article" date="2016" name="Front. Microbiol.">
        <title>Fuerstia marisgermanicae gen. nov., sp. nov., an Unusual Member of the Phylum Planctomycetes from the German Wadden Sea.</title>
        <authorList>
            <person name="Kohn T."/>
            <person name="Heuer A."/>
            <person name="Jogler M."/>
            <person name="Vollmers J."/>
            <person name="Boedeker C."/>
            <person name="Bunk B."/>
            <person name="Rast P."/>
            <person name="Borchert D."/>
            <person name="Glockner I."/>
            <person name="Freese H.M."/>
            <person name="Klenk H.P."/>
            <person name="Overmann J."/>
            <person name="Kaster A.K."/>
            <person name="Rohde M."/>
            <person name="Wiegand S."/>
            <person name="Jogler C."/>
        </authorList>
    </citation>
    <scope>NUCLEOTIDE SEQUENCE [LARGE SCALE GENOMIC DNA]</scope>
    <source>
        <strain evidence="1 2">NH11</strain>
    </source>
</reference>
<gene>
    <name evidence="1" type="ORF">Fuma_05850</name>
</gene>
<proteinExistence type="predicted"/>
<accession>A0A1P8WQ44</accession>
<sequence length="158" mass="17375">MVGADCCGSVRQSYRRASATRGRDVTSRRCSQIYSTSCEIIATTLPCSLIDRSTDPSRRDRPRTAEGLDLSRCSRRRAWKRLPVRHSSRGIMNPERFSVDSDALSSSHLPSVDLQPQSQAWCKVSLSVRHRSGVALGLTAQERNGNWPAPATTMGAVA</sequence>
<dbReference type="KEGG" id="fmr:Fuma_05850"/>
<evidence type="ECO:0000313" key="1">
    <source>
        <dbReference type="EMBL" id="APZ96182.1"/>
    </source>
</evidence>
<organism evidence="1 2">
    <name type="scientific">Fuerstiella marisgermanici</name>
    <dbReference type="NCBI Taxonomy" id="1891926"/>
    <lineage>
        <taxon>Bacteria</taxon>
        <taxon>Pseudomonadati</taxon>
        <taxon>Planctomycetota</taxon>
        <taxon>Planctomycetia</taxon>
        <taxon>Planctomycetales</taxon>
        <taxon>Planctomycetaceae</taxon>
        <taxon>Fuerstiella</taxon>
    </lineage>
</organism>
<dbReference type="Proteomes" id="UP000187735">
    <property type="component" value="Chromosome"/>
</dbReference>
<dbReference type="STRING" id="1891926.Fuma_05850"/>